<feature type="transmembrane region" description="Helical" evidence="13">
    <location>
        <begin position="185"/>
        <end position="204"/>
    </location>
</feature>
<keyword evidence="6" id="KW-0631">Potassium channel</keyword>
<dbReference type="PANTHER" id="PTHR31462:SF5">
    <property type="entry name" value="ENDOSOMAL_LYSOSOMAL PROTON CHANNEL TMEM175"/>
    <property type="match status" value="1"/>
</dbReference>
<evidence type="ECO:0000256" key="3">
    <source>
        <dbReference type="ARBA" id="ARBA00022448"/>
    </source>
</evidence>
<reference evidence="14 15" key="1">
    <citation type="submission" date="2020-10" db="EMBL/GenBank/DDBJ databases">
        <title>Connecting structure to function with the recovery of over 1000 high-quality activated sludge metagenome-assembled genomes encoding full-length rRNA genes using long-read sequencing.</title>
        <authorList>
            <person name="Singleton C.M."/>
            <person name="Petriglieri F."/>
            <person name="Kristensen J.M."/>
            <person name="Kirkegaard R.H."/>
            <person name="Michaelsen T.Y."/>
            <person name="Andersen M.H."/>
            <person name="Karst S.M."/>
            <person name="Dueholm M.S."/>
            <person name="Nielsen P.H."/>
            <person name="Albertsen M."/>
        </authorList>
    </citation>
    <scope>NUCLEOTIDE SEQUENCE [LARGE SCALE GENOMIC DNA]</scope>
    <source>
        <strain evidence="14">Ribe_18-Q3-R11-54_MAXAC.273</strain>
    </source>
</reference>
<comment type="catalytic activity">
    <reaction evidence="12">
        <text>K(+)(in) = K(+)(out)</text>
        <dbReference type="Rhea" id="RHEA:29463"/>
        <dbReference type="ChEBI" id="CHEBI:29103"/>
    </reaction>
</comment>
<dbReference type="GO" id="GO:0005267">
    <property type="term" value="F:potassium channel activity"/>
    <property type="evidence" value="ECO:0007669"/>
    <property type="project" value="UniProtKB-KW"/>
</dbReference>
<keyword evidence="8 13" id="KW-1133">Transmembrane helix</keyword>
<dbReference type="InterPro" id="IPR010617">
    <property type="entry name" value="TMEM175-like"/>
</dbReference>
<evidence type="ECO:0000313" key="14">
    <source>
        <dbReference type="EMBL" id="MBK9980842.1"/>
    </source>
</evidence>
<evidence type="ECO:0000256" key="9">
    <source>
        <dbReference type="ARBA" id="ARBA00023065"/>
    </source>
</evidence>
<evidence type="ECO:0000313" key="15">
    <source>
        <dbReference type="Proteomes" id="UP000808337"/>
    </source>
</evidence>
<accession>A0A9D7SS38</accession>
<comment type="similarity">
    <text evidence="2">Belongs to the TMEM175 family.</text>
</comment>
<evidence type="ECO:0000256" key="10">
    <source>
        <dbReference type="ARBA" id="ARBA00023136"/>
    </source>
</evidence>
<evidence type="ECO:0000256" key="8">
    <source>
        <dbReference type="ARBA" id="ARBA00022989"/>
    </source>
</evidence>
<keyword evidence="11" id="KW-0407">Ion channel</keyword>
<dbReference type="PANTHER" id="PTHR31462">
    <property type="entry name" value="ENDOSOMAL/LYSOSOMAL POTASSIUM CHANNEL TMEM175"/>
    <property type="match status" value="1"/>
</dbReference>
<evidence type="ECO:0000256" key="13">
    <source>
        <dbReference type="SAM" id="Phobius"/>
    </source>
</evidence>
<keyword evidence="5 13" id="KW-0812">Transmembrane</keyword>
<evidence type="ECO:0000256" key="11">
    <source>
        <dbReference type="ARBA" id="ARBA00023303"/>
    </source>
</evidence>
<comment type="subcellular location">
    <subcellularLocation>
        <location evidence="1">Membrane</location>
        <topology evidence="1">Multi-pass membrane protein</topology>
    </subcellularLocation>
</comment>
<feature type="transmembrane region" description="Helical" evidence="13">
    <location>
        <begin position="50"/>
        <end position="68"/>
    </location>
</feature>
<keyword evidence="7" id="KW-0630">Potassium</keyword>
<feature type="transmembrane region" description="Helical" evidence="13">
    <location>
        <begin position="89"/>
        <end position="106"/>
    </location>
</feature>
<dbReference type="GO" id="GO:0015252">
    <property type="term" value="F:proton channel activity"/>
    <property type="evidence" value="ECO:0007669"/>
    <property type="project" value="InterPro"/>
</dbReference>
<feature type="transmembrane region" description="Helical" evidence="13">
    <location>
        <begin position="118"/>
        <end position="140"/>
    </location>
</feature>
<keyword evidence="10 13" id="KW-0472">Membrane</keyword>
<evidence type="ECO:0000256" key="4">
    <source>
        <dbReference type="ARBA" id="ARBA00022538"/>
    </source>
</evidence>
<dbReference type="AlphaFoldDB" id="A0A9D7SS38"/>
<keyword evidence="3" id="KW-0813">Transport</keyword>
<evidence type="ECO:0000256" key="1">
    <source>
        <dbReference type="ARBA" id="ARBA00004141"/>
    </source>
</evidence>
<proteinExistence type="inferred from homology"/>
<sequence length="209" mass="23685">MMHNPTARLETFCDGVFAIAITLLILEIKVPTPDTINSVNTLFEALKAQWPSWFAFLLSFGTILIAWSNHHGAFRLVDKSSPPFNFTNGFFLLTIVILPYPTSILAEYIDTDSAKTAVMLYCSTIVLQNIAWTLLFQSMLKPKDLSTNLLTRKIILETRVRCIYGFIVYLIINTIAYWFPMIALGLMGVLWCVWIYVGATINEIDTESD</sequence>
<evidence type="ECO:0000256" key="6">
    <source>
        <dbReference type="ARBA" id="ARBA00022826"/>
    </source>
</evidence>
<protein>
    <submittedName>
        <fullName evidence="14">DUF1211 domain-containing protein</fullName>
    </submittedName>
</protein>
<comment type="caution">
    <text evidence="14">The sequence shown here is derived from an EMBL/GenBank/DDBJ whole genome shotgun (WGS) entry which is preliminary data.</text>
</comment>
<keyword evidence="9" id="KW-0406">Ion transport</keyword>
<evidence type="ECO:0000256" key="12">
    <source>
        <dbReference type="ARBA" id="ARBA00034430"/>
    </source>
</evidence>
<dbReference type="Proteomes" id="UP000808337">
    <property type="component" value="Unassembled WGS sequence"/>
</dbReference>
<evidence type="ECO:0000256" key="7">
    <source>
        <dbReference type="ARBA" id="ARBA00022958"/>
    </source>
</evidence>
<dbReference type="Pfam" id="PF06736">
    <property type="entry name" value="TMEM175"/>
    <property type="match status" value="1"/>
</dbReference>
<organism evidence="14 15">
    <name type="scientific">Candidatus Opimibacter skivensis</name>
    <dbReference type="NCBI Taxonomy" id="2982028"/>
    <lineage>
        <taxon>Bacteria</taxon>
        <taxon>Pseudomonadati</taxon>
        <taxon>Bacteroidota</taxon>
        <taxon>Saprospiria</taxon>
        <taxon>Saprospirales</taxon>
        <taxon>Saprospiraceae</taxon>
        <taxon>Candidatus Opimibacter</taxon>
    </lineage>
</organism>
<keyword evidence="4" id="KW-0633">Potassium transport</keyword>
<gene>
    <name evidence="14" type="ORF">IPP15_00205</name>
</gene>
<dbReference type="EMBL" id="JADKGY010000001">
    <property type="protein sequence ID" value="MBK9980842.1"/>
    <property type="molecule type" value="Genomic_DNA"/>
</dbReference>
<evidence type="ECO:0000256" key="5">
    <source>
        <dbReference type="ARBA" id="ARBA00022692"/>
    </source>
</evidence>
<name>A0A9D7SS38_9BACT</name>
<evidence type="ECO:0000256" key="2">
    <source>
        <dbReference type="ARBA" id="ARBA00006920"/>
    </source>
</evidence>
<dbReference type="GO" id="GO:0016020">
    <property type="term" value="C:membrane"/>
    <property type="evidence" value="ECO:0007669"/>
    <property type="project" value="UniProtKB-SubCell"/>
</dbReference>